<dbReference type="Proteomes" id="UP000027997">
    <property type="component" value="Unassembled WGS sequence"/>
</dbReference>
<comment type="caution">
    <text evidence="3">The sequence shown here is derived from an EMBL/GenBank/DDBJ whole genome shotgun (WGS) entry which is preliminary data.</text>
</comment>
<reference evidence="3 4" key="1">
    <citation type="submission" date="2014-06" db="EMBL/GenBank/DDBJ databases">
        <title>Whole Genome Sequences of Three Symbiotic Endozoicomonas Bacteria.</title>
        <authorList>
            <person name="Neave M.J."/>
            <person name="Apprill A."/>
            <person name="Voolstra C.R."/>
        </authorList>
    </citation>
    <scope>NUCLEOTIDE SEQUENCE [LARGE SCALE GENOMIC DNA]</scope>
    <source>
        <strain evidence="3 4">DSM 22380</strain>
    </source>
</reference>
<evidence type="ECO:0000313" key="3">
    <source>
        <dbReference type="EMBL" id="KEI70706.1"/>
    </source>
</evidence>
<accession>A0A081K980</accession>
<proteinExistence type="predicted"/>
<evidence type="ECO:0000256" key="2">
    <source>
        <dbReference type="SAM" id="MobiDB-lite"/>
    </source>
</evidence>
<keyword evidence="4" id="KW-1185">Reference proteome</keyword>
<evidence type="ECO:0000256" key="1">
    <source>
        <dbReference type="SAM" id="Coils"/>
    </source>
</evidence>
<dbReference type="PANTHER" id="PTHR15048">
    <property type="entry name" value="STARCH-BINDING DOMAIN-CONTAINING PROTEIN 1"/>
    <property type="match status" value="1"/>
</dbReference>
<evidence type="ECO:0000313" key="4">
    <source>
        <dbReference type="Proteomes" id="UP000027997"/>
    </source>
</evidence>
<feature type="region of interest" description="Disordered" evidence="2">
    <location>
        <begin position="1"/>
        <end position="95"/>
    </location>
</feature>
<dbReference type="STRING" id="305900.GV64_08090"/>
<dbReference type="RefSeq" id="WP_020580685.1">
    <property type="nucleotide sequence ID" value="NZ_JOJP01000001.1"/>
</dbReference>
<feature type="compositionally biased region" description="Basic and acidic residues" evidence="2">
    <location>
        <begin position="58"/>
        <end position="80"/>
    </location>
</feature>
<dbReference type="Gene3D" id="1.20.5.340">
    <property type="match status" value="1"/>
</dbReference>
<gene>
    <name evidence="3" type="ORF">GV64_08090</name>
</gene>
<dbReference type="SUPFAM" id="SSF90257">
    <property type="entry name" value="Myosin rod fragments"/>
    <property type="match status" value="1"/>
</dbReference>
<dbReference type="EMBL" id="JOJP01000001">
    <property type="protein sequence ID" value="KEI70706.1"/>
    <property type="molecule type" value="Genomic_DNA"/>
</dbReference>
<feature type="compositionally biased region" description="Polar residues" evidence="2">
    <location>
        <begin position="14"/>
        <end position="29"/>
    </location>
</feature>
<feature type="coiled-coil region" evidence="1">
    <location>
        <begin position="248"/>
        <end position="402"/>
    </location>
</feature>
<organism evidence="3 4">
    <name type="scientific">Endozoicomonas elysicola</name>
    <dbReference type="NCBI Taxonomy" id="305900"/>
    <lineage>
        <taxon>Bacteria</taxon>
        <taxon>Pseudomonadati</taxon>
        <taxon>Pseudomonadota</taxon>
        <taxon>Gammaproteobacteria</taxon>
        <taxon>Oceanospirillales</taxon>
        <taxon>Endozoicomonadaceae</taxon>
        <taxon>Endozoicomonas</taxon>
    </lineage>
</organism>
<name>A0A081K980_9GAMM</name>
<dbReference type="GO" id="GO:0016020">
    <property type="term" value="C:membrane"/>
    <property type="evidence" value="ECO:0007669"/>
    <property type="project" value="TreeGrafter"/>
</dbReference>
<protein>
    <submittedName>
        <fullName evidence="3">Uncharacterized protein</fullName>
    </submittedName>
</protein>
<dbReference type="AlphaFoldDB" id="A0A081K980"/>
<feature type="compositionally biased region" description="Low complexity" evidence="2">
    <location>
        <begin position="43"/>
        <end position="55"/>
    </location>
</feature>
<dbReference type="PANTHER" id="PTHR15048:SF0">
    <property type="entry name" value="STARCH-BINDING DOMAIN-CONTAINING PROTEIN 1"/>
    <property type="match status" value="1"/>
</dbReference>
<keyword evidence="1" id="KW-0175">Coiled coil</keyword>
<sequence length="970" mass="104250">MDGNGQIPRVGNPTPANITQPSTSDATDSVDQEPGKTDKGQKVSKFSKFKGLFSKKSNKSEGKDKTGKKTLAKRETKSNESAKPAKGLRKESLGDDRHRALADGLPGAFAGSEGLLADAVMDRVAGQAAAQGSADVQPTEALLQAPEQTPLEESDQLLQIVKDSAQAGIVKDEIEGLVDRWQKTLDSAIDLQESFQAQRDGVSQALSEKNELLSTAQESQSQLSQQVADGTSQVNQLQTEVASIQGSINEQNQLIAEQQNVLNELQSDLTAAQDHLDAANQGVDDGFNDAANQAVDKLKILVEEHQTTLANQQSQLASMESALEARNTELGSAQTELAGLQGQLAEAENSVNTLTEETSTLQGQLQVLEQDYAQASEHVSELEDQLSQLNTLNDAANDAAEAGELETVQDLLAEAKVITADHDAFDPDALAASDAAEVAASESAGAAEYISSLLDPVSAGVDVGVGIVAHSITLGLKGYKLSKLRNRQEAFDKCGDVIERWKGAGKDGAEKASVQDLKDYALVAKLADDGSIERTNPLRSVLGDSKCHFSHDGKMLKLAENLIKIAGDIDGSKSSDIPKDMRGKSIADQLKQWKSDFEEKGKEFTEGQKAKKARSEDGKKLLKHGHQSKRLMQQFNAIVKPLGVEMEYKLPTFKKFGESALATQHRFVVDEKKLHAHLTKTEKHLPSQGDVKKQVLVHQDDAPALKTFANYEQRKIDHQISQMKWTGAALATAGIPVLKIDYGVRAGREFSEAKFRTENNKLLDSKLTKIAAFAQKQMSALEFKNKTPEEKEKAISSGLVSEKTVGSYSSSLTDALELASKVIHAKKDRTQVKMGSAIAQGTIDTVGATAGSAAAVFAPGVGSLAADVAVGAAKLTAAGVSIGARSHVDKKNQQFGRIETQVYSELKGAYNNPKSSEGEKSDLLELTQSLFDIDEGQAKMLFKQSDDRDLVSEKGKIRLRFTNIPVGESK</sequence>